<dbReference type="Proteomes" id="UP000238563">
    <property type="component" value="Unassembled WGS sequence"/>
</dbReference>
<evidence type="ECO:0008006" key="4">
    <source>
        <dbReference type="Google" id="ProtNLM"/>
    </source>
</evidence>
<organism evidence="2 3">
    <name type="scientific">Phyllobacterium myrsinacearum</name>
    <dbReference type="NCBI Taxonomy" id="28101"/>
    <lineage>
        <taxon>Bacteria</taxon>
        <taxon>Pseudomonadati</taxon>
        <taxon>Pseudomonadota</taxon>
        <taxon>Alphaproteobacteria</taxon>
        <taxon>Hyphomicrobiales</taxon>
        <taxon>Phyllobacteriaceae</taxon>
        <taxon>Phyllobacterium</taxon>
    </lineage>
</organism>
<sequence>MKFIFRNVLGLSLLLSSSLFFHAHAMAEPGICIRLRQQLKLPVREEPQTSRAVQTQAIKLQQARARASQAGCGNTLFSRGDPKQCARFQRNIESLMNGLERQKRAELHSIGSAPSRARILASLKANGCSEERRPGLLEALFGSSTPEPAVMKTATLPRQMIERKRPRQPSQTTDASSRKLYRTLCVRTCDGYYFPISFAVQTRYFDRDQNTCSEMCPGSEVKLYSHAIPEQSSEDMISVETKTPYKDLPAAFNYRIVGAPAAAQCTCHTAQPSLNAAAPASQKASTVIGPELPMAKHGARDERATDLGTASSDGGNPFGMILAAPAQENNRRNVRIVGSAYLPDDEGKIDFKASRPSEPLFAQDPDRANRFTFGMAIETVAADILKRLGD</sequence>
<dbReference type="EMBL" id="PVBT01000005">
    <property type="protein sequence ID" value="PRD51735.1"/>
    <property type="molecule type" value="Genomic_DNA"/>
</dbReference>
<dbReference type="OrthoDB" id="7850882at2"/>
<evidence type="ECO:0000313" key="3">
    <source>
        <dbReference type="Proteomes" id="UP000238563"/>
    </source>
</evidence>
<feature type="signal peptide" evidence="1">
    <location>
        <begin position="1"/>
        <end position="27"/>
    </location>
</feature>
<comment type="caution">
    <text evidence="2">The sequence shown here is derived from an EMBL/GenBank/DDBJ whole genome shotgun (WGS) entry which is preliminary data.</text>
</comment>
<keyword evidence="1" id="KW-0732">Signal</keyword>
<gene>
    <name evidence="2" type="ORF">C5750_17985</name>
</gene>
<dbReference type="InterPro" id="IPR021293">
    <property type="entry name" value="DUF2865"/>
</dbReference>
<keyword evidence="3" id="KW-1185">Reference proteome</keyword>
<reference evidence="2 3" key="1">
    <citation type="submission" date="2018-02" db="EMBL/GenBank/DDBJ databases">
        <title>The draft genome of Phyllobacterium myrsinacearum DSM5892.</title>
        <authorList>
            <person name="Li L."/>
            <person name="Liu L."/>
            <person name="Zhang X."/>
            <person name="Wang T."/>
        </authorList>
    </citation>
    <scope>NUCLEOTIDE SEQUENCE [LARGE SCALE GENOMIC DNA]</scope>
    <source>
        <strain evidence="2 3">DSM 5892</strain>
    </source>
</reference>
<dbReference type="RefSeq" id="WP_105735293.1">
    <property type="nucleotide sequence ID" value="NZ_PVBT01000005.1"/>
</dbReference>
<name>A0A2S9JFP0_9HYPH</name>
<feature type="chain" id="PRO_5015523481" description="DUF2865 domain-containing protein" evidence="1">
    <location>
        <begin position="28"/>
        <end position="390"/>
    </location>
</feature>
<proteinExistence type="predicted"/>
<dbReference type="AlphaFoldDB" id="A0A2S9JFP0"/>
<evidence type="ECO:0000256" key="1">
    <source>
        <dbReference type="SAM" id="SignalP"/>
    </source>
</evidence>
<accession>A0A2S9JFP0</accession>
<protein>
    <recommendedName>
        <fullName evidence="4">DUF2865 domain-containing protein</fullName>
    </recommendedName>
</protein>
<evidence type="ECO:0000313" key="2">
    <source>
        <dbReference type="EMBL" id="PRD51735.1"/>
    </source>
</evidence>
<dbReference type="Pfam" id="PF11064">
    <property type="entry name" value="DUF2865"/>
    <property type="match status" value="1"/>
</dbReference>